<comment type="caution">
    <text evidence="2">The sequence shown here is derived from an EMBL/GenBank/DDBJ whole genome shotgun (WGS) entry which is preliminary data.</text>
</comment>
<name>A0AAN6DY49_9EURO</name>
<keyword evidence="3" id="KW-1185">Reference proteome</keyword>
<feature type="region of interest" description="Disordered" evidence="1">
    <location>
        <begin position="66"/>
        <end position="91"/>
    </location>
</feature>
<gene>
    <name evidence="2" type="ORF">EDD36DRAFT_419180</name>
</gene>
<evidence type="ECO:0008006" key="4">
    <source>
        <dbReference type="Google" id="ProtNLM"/>
    </source>
</evidence>
<evidence type="ECO:0000256" key="1">
    <source>
        <dbReference type="SAM" id="MobiDB-lite"/>
    </source>
</evidence>
<reference evidence="2" key="1">
    <citation type="journal article" date="2022" name="bioRxiv">
        <title>Deciphering the potential niche of two novel black yeast fungi from a biological soil crust based on their genomes, phenotypes, and melanin regulation.</title>
        <authorList>
            <consortium name="DOE Joint Genome Institute"/>
            <person name="Carr E.C."/>
            <person name="Barton Q."/>
            <person name="Grambo S."/>
            <person name="Sullivan M."/>
            <person name="Renfro C.M."/>
            <person name="Kuo A."/>
            <person name="Pangilinan J."/>
            <person name="Lipzen A."/>
            <person name="Keymanesh K."/>
            <person name="Savage E."/>
            <person name="Barry K."/>
            <person name="Grigoriev I.V."/>
            <person name="Riekhof W.R."/>
            <person name="Harris S.S."/>
        </authorList>
    </citation>
    <scope>NUCLEOTIDE SEQUENCE</scope>
    <source>
        <strain evidence="2">JF 03-4F</strain>
    </source>
</reference>
<organism evidence="2 3">
    <name type="scientific">Exophiala viscosa</name>
    <dbReference type="NCBI Taxonomy" id="2486360"/>
    <lineage>
        <taxon>Eukaryota</taxon>
        <taxon>Fungi</taxon>
        <taxon>Dikarya</taxon>
        <taxon>Ascomycota</taxon>
        <taxon>Pezizomycotina</taxon>
        <taxon>Eurotiomycetes</taxon>
        <taxon>Chaetothyriomycetidae</taxon>
        <taxon>Chaetothyriales</taxon>
        <taxon>Herpotrichiellaceae</taxon>
        <taxon>Exophiala</taxon>
    </lineage>
</organism>
<feature type="region of interest" description="Disordered" evidence="1">
    <location>
        <begin position="1"/>
        <end position="42"/>
    </location>
</feature>
<dbReference type="Proteomes" id="UP001203852">
    <property type="component" value="Unassembled WGS sequence"/>
</dbReference>
<protein>
    <recommendedName>
        <fullName evidence="4">Transcription factor domain-containing protein</fullName>
    </recommendedName>
</protein>
<proteinExistence type="predicted"/>
<accession>A0AAN6DY49</accession>
<dbReference type="AlphaFoldDB" id="A0AAN6DY49"/>
<sequence length="231" mass="25583">MLPELHQKTNSQRDVSAISTPTAIPEQTDEESIPTPIPIVEDCDDVVSQRSSSIDRLESDASLDFSSSISLSDSGRREHGGSASLIRSPHSTPLVEGLSSGSVPLFDFMRRVFVPHLVRPASDPRFIEGYTSQSLQLAWNVPFLMHALMACSGVEFPGDTGSNRKMSESYYTKALGGFREHLAQDHSQQSEAIALRTIFILIIYEVSVLNLIPQRHRADHDYTPQKMSILT</sequence>
<feature type="compositionally biased region" description="Polar residues" evidence="1">
    <location>
        <begin position="8"/>
        <end position="22"/>
    </location>
</feature>
<evidence type="ECO:0000313" key="3">
    <source>
        <dbReference type="Proteomes" id="UP001203852"/>
    </source>
</evidence>
<dbReference type="EMBL" id="MU404354">
    <property type="protein sequence ID" value="KAI1613025.1"/>
    <property type="molecule type" value="Genomic_DNA"/>
</dbReference>
<evidence type="ECO:0000313" key="2">
    <source>
        <dbReference type="EMBL" id="KAI1613025.1"/>
    </source>
</evidence>